<comment type="caution">
    <text evidence="8">The sequence shown here is derived from an EMBL/GenBank/DDBJ whole genome shotgun (WGS) entry which is preliminary data.</text>
</comment>
<dbReference type="PANTHER" id="PTHR43133">
    <property type="entry name" value="RNA POLYMERASE ECF-TYPE SIGMA FACTO"/>
    <property type="match status" value="1"/>
</dbReference>
<comment type="similarity">
    <text evidence="1">Belongs to the sigma-70 factor family. ECF subfamily.</text>
</comment>
<dbReference type="InterPro" id="IPR036388">
    <property type="entry name" value="WH-like_DNA-bd_sf"/>
</dbReference>
<dbReference type="Pfam" id="PF08281">
    <property type="entry name" value="Sigma70_r4_2"/>
    <property type="match status" value="1"/>
</dbReference>
<evidence type="ECO:0000256" key="1">
    <source>
        <dbReference type="ARBA" id="ARBA00010641"/>
    </source>
</evidence>
<evidence type="ECO:0000256" key="6">
    <source>
        <dbReference type="SAM" id="MobiDB-lite"/>
    </source>
</evidence>
<sequence>MDVSTSASLAIAAPGTLGSDRFRRLARAMRVPAQDVDDVIQDAWLRILENRARIGLARDAAAYVDELVRNVVRNSRRRSRRRQEVIAPLQDEDPSDERPGPEASLIARQRASVLWRFIDKLDDARRTVFIEHELLGRTLAEIAGAHALPENTVKSRLAAAWDKIEQEAGRWQAAQHRRRQPAVPCFVPFFSGAWLRDALRGLRRFRLHGTAAAGLVLGAGAAWPGPAAGFVEAPLLAASGRAQPALEMPVAPADQRGVGPGRPESAIRREAVTVSAVSAHQGSTTTARAVSAAGKVSSRAHSGAAHARIDPMLERARAMLELGTTEGQLSACRLLHEHRERRGRGEHTAERDALLRRVRCERHGSIGAQR</sequence>
<dbReference type="SUPFAM" id="SSF88659">
    <property type="entry name" value="Sigma3 and sigma4 domains of RNA polymerase sigma factors"/>
    <property type="match status" value="1"/>
</dbReference>
<gene>
    <name evidence="8" type="ORF">POL72_12020</name>
</gene>
<reference evidence="8 9" key="1">
    <citation type="submission" date="2023-01" db="EMBL/GenBank/DDBJ databases">
        <title>Minimal conservation of predation-associated metabolite biosynthetic gene clusters underscores biosynthetic potential of Myxococcota including descriptions for ten novel species: Archangium lansinium sp. nov., Myxococcus landrumus sp. nov., Nannocystis bai.</title>
        <authorList>
            <person name="Ahearne A."/>
            <person name="Stevens C."/>
            <person name="Dowd S."/>
        </authorList>
    </citation>
    <scope>NUCLEOTIDE SEQUENCE [LARGE SCALE GENOMIC DNA]</scope>
    <source>
        <strain evidence="8 9">WIWO2</strain>
    </source>
</reference>
<evidence type="ECO:0000313" key="9">
    <source>
        <dbReference type="Proteomes" id="UP001217485"/>
    </source>
</evidence>
<evidence type="ECO:0000256" key="4">
    <source>
        <dbReference type="ARBA" id="ARBA00023125"/>
    </source>
</evidence>
<evidence type="ECO:0000256" key="2">
    <source>
        <dbReference type="ARBA" id="ARBA00023015"/>
    </source>
</evidence>
<protein>
    <submittedName>
        <fullName evidence="8">Sigma-70 family RNA polymerase sigma factor</fullName>
    </submittedName>
</protein>
<dbReference type="SUPFAM" id="SSF88946">
    <property type="entry name" value="Sigma2 domain of RNA polymerase sigma factors"/>
    <property type="match status" value="1"/>
</dbReference>
<dbReference type="EMBL" id="JAQNDK010000001">
    <property type="protein sequence ID" value="MDC0678460.1"/>
    <property type="molecule type" value="Genomic_DNA"/>
</dbReference>
<keyword evidence="5" id="KW-0804">Transcription</keyword>
<dbReference type="Proteomes" id="UP001217485">
    <property type="component" value="Unassembled WGS sequence"/>
</dbReference>
<keyword evidence="4" id="KW-0238">DNA-binding</keyword>
<dbReference type="InterPro" id="IPR013325">
    <property type="entry name" value="RNA_pol_sigma_r2"/>
</dbReference>
<feature type="domain" description="RNA polymerase sigma factor 70 region 4 type 2" evidence="7">
    <location>
        <begin position="114"/>
        <end position="160"/>
    </location>
</feature>
<dbReference type="PANTHER" id="PTHR43133:SF8">
    <property type="entry name" value="RNA POLYMERASE SIGMA FACTOR HI_1459-RELATED"/>
    <property type="match status" value="1"/>
</dbReference>
<keyword evidence="2" id="KW-0805">Transcription regulation</keyword>
<name>A0ABT5BXX7_9BACT</name>
<dbReference type="Gene3D" id="1.10.1740.10">
    <property type="match status" value="1"/>
</dbReference>
<dbReference type="InterPro" id="IPR013249">
    <property type="entry name" value="RNA_pol_sigma70_r4_t2"/>
</dbReference>
<keyword evidence="3" id="KW-0731">Sigma factor</keyword>
<evidence type="ECO:0000256" key="5">
    <source>
        <dbReference type="ARBA" id="ARBA00023163"/>
    </source>
</evidence>
<proteinExistence type="inferred from homology"/>
<dbReference type="NCBIfam" id="TIGR02937">
    <property type="entry name" value="sigma70-ECF"/>
    <property type="match status" value="1"/>
</dbReference>
<dbReference type="RefSeq" id="WP_272095282.1">
    <property type="nucleotide sequence ID" value="NZ_JAQNDK010000001.1"/>
</dbReference>
<feature type="region of interest" description="Disordered" evidence="6">
    <location>
        <begin position="82"/>
        <end position="103"/>
    </location>
</feature>
<dbReference type="InterPro" id="IPR013324">
    <property type="entry name" value="RNA_pol_sigma_r3/r4-like"/>
</dbReference>
<organism evidence="8 9">
    <name type="scientific">Sorangium atrum</name>
    <dbReference type="NCBI Taxonomy" id="2995308"/>
    <lineage>
        <taxon>Bacteria</taxon>
        <taxon>Pseudomonadati</taxon>
        <taxon>Myxococcota</taxon>
        <taxon>Polyangia</taxon>
        <taxon>Polyangiales</taxon>
        <taxon>Polyangiaceae</taxon>
        <taxon>Sorangium</taxon>
    </lineage>
</organism>
<evidence type="ECO:0000259" key="7">
    <source>
        <dbReference type="Pfam" id="PF08281"/>
    </source>
</evidence>
<dbReference type="Gene3D" id="1.10.10.10">
    <property type="entry name" value="Winged helix-like DNA-binding domain superfamily/Winged helix DNA-binding domain"/>
    <property type="match status" value="1"/>
</dbReference>
<dbReference type="InterPro" id="IPR014284">
    <property type="entry name" value="RNA_pol_sigma-70_dom"/>
</dbReference>
<evidence type="ECO:0000256" key="3">
    <source>
        <dbReference type="ARBA" id="ARBA00023082"/>
    </source>
</evidence>
<keyword evidence="9" id="KW-1185">Reference proteome</keyword>
<dbReference type="InterPro" id="IPR039425">
    <property type="entry name" value="RNA_pol_sigma-70-like"/>
</dbReference>
<accession>A0ABT5BXX7</accession>
<evidence type="ECO:0000313" key="8">
    <source>
        <dbReference type="EMBL" id="MDC0678460.1"/>
    </source>
</evidence>